<feature type="compositionally biased region" description="Acidic residues" evidence="1">
    <location>
        <begin position="16"/>
        <end position="36"/>
    </location>
</feature>
<evidence type="ECO:0000313" key="2">
    <source>
        <dbReference type="EMBL" id="TGZ48083.1"/>
    </source>
</evidence>
<name>A0A4S2KFA8_9HYME</name>
<dbReference type="Proteomes" id="UP000310200">
    <property type="component" value="Unassembled WGS sequence"/>
</dbReference>
<evidence type="ECO:0000256" key="1">
    <source>
        <dbReference type="SAM" id="MobiDB-lite"/>
    </source>
</evidence>
<dbReference type="AlphaFoldDB" id="A0A4S2KFA8"/>
<comment type="caution">
    <text evidence="2">The sequence shown here is derived from an EMBL/GenBank/DDBJ whole genome shotgun (WGS) entry which is preliminary data.</text>
</comment>
<accession>A0A4S2KFA8</accession>
<organism evidence="2 3">
    <name type="scientific">Temnothorax longispinosus</name>
    <dbReference type="NCBI Taxonomy" id="300112"/>
    <lineage>
        <taxon>Eukaryota</taxon>
        <taxon>Metazoa</taxon>
        <taxon>Ecdysozoa</taxon>
        <taxon>Arthropoda</taxon>
        <taxon>Hexapoda</taxon>
        <taxon>Insecta</taxon>
        <taxon>Pterygota</taxon>
        <taxon>Neoptera</taxon>
        <taxon>Endopterygota</taxon>
        <taxon>Hymenoptera</taxon>
        <taxon>Apocrita</taxon>
        <taxon>Aculeata</taxon>
        <taxon>Formicoidea</taxon>
        <taxon>Formicidae</taxon>
        <taxon>Myrmicinae</taxon>
        <taxon>Temnothorax</taxon>
    </lineage>
</organism>
<reference evidence="2 3" key="1">
    <citation type="journal article" date="2019" name="Philos. Trans. R. Soc. Lond., B, Biol. Sci.">
        <title>Ant behaviour and brain gene expression of defending hosts depend on the ecological success of the intruding social parasite.</title>
        <authorList>
            <person name="Kaur R."/>
            <person name="Stoldt M."/>
            <person name="Jongepier E."/>
            <person name="Feldmeyer B."/>
            <person name="Menzel F."/>
            <person name="Bornberg-Bauer E."/>
            <person name="Foitzik S."/>
        </authorList>
    </citation>
    <scope>NUCLEOTIDE SEQUENCE [LARGE SCALE GENOMIC DNA]</scope>
    <source>
        <tissue evidence="2">Whole body</tissue>
    </source>
</reference>
<gene>
    <name evidence="2" type="ORF">DBV15_08756</name>
</gene>
<protein>
    <submittedName>
        <fullName evidence="2">Uncharacterized protein</fullName>
    </submittedName>
</protein>
<evidence type="ECO:0000313" key="3">
    <source>
        <dbReference type="Proteomes" id="UP000310200"/>
    </source>
</evidence>
<sequence length="60" mass="6836">MCVPCCRSAFSMRLDDNDDENDEDEEEEEEADEEEVADGRGWRYRRSAPDGVYDWNGGGG</sequence>
<feature type="region of interest" description="Disordered" evidence="1">
    <location>
        <begin position="13"/>
        <end position="43"/>
    </location>
</feature>
<dbReference type="EMBL" id="QBLH01002553">
    <property type="protein sequence ID" value="TGZ48083.1"/>
    <property type="molecule type" value="Genomic_DNA"/>
</dbReference>
<keyword evidence="3" id="KW-1185">Reference proteome</keyword>
<proteinExistence type="predicted"/>